<dbReference type="NCBIfam" id="TIGR02894">
    <property type="entry name" value="DNA_bind_RsfA"/>
    <property type="match status" value="1"/>
</dbReference>
<dbReference type="RefSeq" id="WP_209404128.1">
    <property type="nucleotide sequence ID" value="NZ_JAGIYQ010000004.1"/>
</dbReference>
<evidence type="ECO:0000313" key="4">
    <source>
        <dbReference type="Proteomes" id="UP000682134"/>
    </source>
</evidence>
<comment type="caution">
    <text evidence="3">The sequence shown here is derived from an EMBL/GenBank/DDBJ whole genome shotgun (WGS) entry which is preliminary data.</text>
</comment>
<accession>A0A940NGJ0</accession>
<evidence type="ECO:0000313" key="3">
    <source>
        <dbReference type="EMBL" id="MBP0725004.1"/>
    </source>
</evidence>
<dbReference type="PROSITE" id="PS50090">
    <property type="entry name" value="MYB_LIKE"/>
    <property type="match status" value="1"/>
</dbReference>
<evidence type="ECO:0000259" key="2">
    <source>
        <dbReference type="PROSITE" id="PS50090"/>
    </source>
</evidence>
<dbReference type="EMBL" id="JAGIYQ010000004">
    <property type="protein sequence ID" value="MBP0725004.1"/>
    <property type="molecule type" value="Genomic_DNA"/>
</dbReference>
<name>A0A940NGJ0_9BACI</name>
<proteinExistence type="predicted"/>
<dbReference type="PANTHER" id="PTHR41302:SF1">
    <property type="entry name" value="PRESPORE-SPECIFIC TRANSCRIPTIONAL REGULATOR RSFA"/>
    <property type="match status" value="1"/>
</dbReference>
<dbReference type="Proteomes" id="UP000682134">
    <property type="component" value="Unassembled WGS sequence"/>
</dbReference>
<dbReference type="InterPro" id="IPR001005">
    <property type="entry name" value="SANT/Myb"/>
</dbReference>
<sequence length="273" mass="31669">MKIRQDAWTEENDLLLAETVLRHVREGSTQLNAFEEVGDILDRTSAACGFRWNAVVRYNYEKALQISKKFRKEKLRHAKGEEAKKKLLYTPSQSTFLETDLSSDLDKYLNDEVDFDFNMEMDNESIPFDTNEETNEEAEIAEVIEAPAYTQAVTVQPSFNQPTTTFTKKASITMFDVIQFLQSLSTNNIASDRLQKENEQLKRDILSLQHQNQELLKKVNQLEKDATTVQEDYETMMKIMNRARKLVLFEEEEKPVATSFRMDKNGNLEKIAE</sequence>
<gene>
    <name evidence="3" type="ORF">J5Y03_07345</name>
</gene>
<protein>
    <submittedName>
        <fullName evidence="3">RsfA family transcriptional regulator</fullName>
    </submittedName>
</protein>
<dbReference type="PANTHER" id="PTHR41302">
    <property type="entry name" value="PRESPORE-SPECIFIC TRANSCRIPTIONAL REGULATOR RSFA-RELATED"/>
    <property type="match status" value="1"/>
</dbReference>
<dbReference type="AlphaFoldDB" id="A0A940NGJ0"/>
<organism evidence="3 4">
    <name type="scientific">Gottfriedia endophytica</name>
    <dbReference type="NCBI Taxonomy" id="2820819"/>
    <lineage>
        <taxon>Bacteria</taxon>
        <taxon>Bacillati</taxon>
        <taxon>Bacillota</taxon>
        <taxon>Bacilli</taxon>
        <taxon>Bacillales</taxon>
        <taxon>Bacillaceae</taxon>
        <taxon>Gottfriedia</taxon>
    </lineage>
</organism>
<reference evidence="3" key="1">
    <citation type="submission" date="2021-04" db="EMBL/GenBank/DDBJ databases">
        <title>Genome seq and assembly of Bacillus sp.</title>
        <authorList>
            <person name="Chhetri G."/>
        </authorList>
    </citation>
    <scope>NUCLEOTIDE SEQUENCE</scope>
    <source>
        <strain evidence="3">RG28</strain>
    </source>
</reference>
<keyword evidence="4" id="KW-1185">Reference proteome</keyword>
<keyword evidence="1" id="KW-0175">Coiled coil</keyword>
<dbReference type="InterPro" id="IPR014243">
    <property type="entry name" value="RsfA-like"/>
</dbReference>
<feature type="domain" description="Myb-like" evidence="2">
    <location>
        <begin position="1"/>
        <end position="56"/>
    </location>
</feature>
<evidence type="ECO:0000256" key="1">
    <source>
        <dbReference type="SAM" id="Coils"/>
    </source>
</evidence>
<feature type="coiled-coil region" evidence="1">
    <location>
        <begin position="184"/>
        <end position="232"/>
    </location>
</feature>